<organism evidence="3">
    <name type="scientific">Oryza meridionalis</name>
    <dbReference type="NCBI Taxonomy" id="40149"/>
    <lineage>
        <taxon>Eukaryota</taxon>
        <taxon>Viridiplantae</taxon>
        <taxon>Streptophyta</taxon>
        <taxon>Embryophyta</taxon>
        <taxon>Tracheophyta</taxon>
        <taxon>Spermatophyta</taxon>
        <taxon>Magnoliopsida</taxon>
        <taxon>Liliopsida</taxon>
        <taxon>Poales</taxon>
        <taxon>Poaceae</taxon>
        <taxon>BOP clade</taxon>
        <taxon>Oryzoideae</taxon>
        <taxon>Oryzeae</taxon>
        <taxon>Oryzinae</taxon>
        <taxon>Oryza</taxon>
    </lineage>
</organism>
<sequence>MEVVGGVSSLSASSPAPARARLRQLSPGEASGGGSFLLVRTAPRSRLQAAARPARRAALVVEARGRGWSDRRSQQQRMPQLPKIEDDGNPRFVIFIRTANVYFWYPLNIVTGGTTAKIMLAAKDNFLGKYIYKDTLARNLAAVIYKDEDDIIDTAKEQYRVLKTDNEFRYGYKVVENGNLRSALTTSNVIELPKKEELKTVVDKVKDFFGDVTSGAKESFAQITGSVSAEAEAPVEEEKPWVKRRNERKRKQKEKQNQKQGISSEQKELRLQDQDQRVPRREANGHHREASVLVNLLQLRKPHPTSNFKTIKATKARVREAKNKRGKKKIKPLRTLPQASDDETPQDSKRGQDAVAARSNATTAKDMIEPEKTATPPSTQIPHHQEERENTTKKSEIEGEGEESHGALGGRRYIDHQVRECMMVSKLTRQRPAAAGGLALTTECSSPFDSTKQVVRFLYTAGLLSSSCTAILVNATSGKNSRTPILPMDWSSLPLDMLVLVLDRLGWSTHPSFASTCRHWRSAVSPFYPAWITPLLLITADVGVTNVRYYSPYYHKCFQITNTLVKVPNARICCSTGRRLTLCSPKSILQADLVLLAGTTIHELSKPMPPFDSSPDFTVYDDRARRMYCVNTTSALRLARAIQQDDGQWGPWELTGFGPQILVAPPATRCSTVACYGKLAVYYPCNYGDSFKVLDKPASFGIEEEHQVDSHLFESDQAGALMAVLVGYSGAPVHVVKLNEETMEWEKMRSLEGHALFTGTYTTMLRKTKLRLMQNKTIHVDLVTRDGEAAFVPKSYSSSNTKEITLDINIWSYEFGQQDAREFWGSERVDYRTRPGSNRETEGKIKTNMFRGEANEITMKLPFNLLQETHTPNFKSIKQQQHG</sequence>
<reference evidence="3" key="2">
    <citation type="submission" date="2018-05" db="EMBL/GenBank/DDBJ databases">
        <title>OmerRS3 (Oryza meridionalis Reference Sequence Version 3).</title>
        <authorList>
            <person name="Zhang J."/>
            <person name="Kudrna D."/>
            <person name="Lee S."/>
            <person name="Talag J."/>
            <person name="Welchert J."/>
            <person name="Wing R.A."/>
        </authorList>
    </citation>
    <scope>NUCLEOTIDE SEQUENCE [LARGE SCALE GENOMIC DNA]</scope>
    <source>
        <strain evidence="3">cv. OR44</strain>
    </source>
</reference>
<feature type="region of interest" description="Disordered" evidence="1">
    <location>
        <begin position="304"/>
        <end position="411"/>
    </location>
</feature>
<dbReference type="PROSITE" id="PS50096">
    <property type="entry name" value="IQ"/>
    <property type="match status" value="1"/>
</dbReference>
<evidence type="ECO:0000313" key="3">
    <source>
        <dbReference type="EnsemblPlants" id="OMERI02G22510.1"/>
    </source>
</evidence>
<dbReference type="Pfam" id="PF00646">
    <property type="entry name" value="F-box"/>
    <property type="match status" value="1"/>
</dbReference>
<dbReference type="PANTHER" id="PTHR48191">
    <property type="entry name" value="PROTEIN HHL1 CHLOROPLASTIC"/>
    <property type="match status" value="1"/>
</dbReference>
<dbReference type="Pfam" id="PF20133">
    <property type="entry name" value="HHL1-like"/>
    <property type="match status" value="1"/>
</dbReference>
<evidence type="ECO:0000256" key="1">
    <source>
        <dbReference type="SAM" id="MobiDB-lite"/>
    </source>
</evidence>
<dbReference type="Proteomes" id="UP000008021">
    <property type="component" value="Chromosome 2"/>
</dbReference>
<accession>A0A0E0CMX5</accession>
<dbReference type="InterPro" id="IPR001810">
    <property type="entry name" value="F-box_dom"/>
</dbReference>
<dbReference type="AlphaFoldDB" id="A0A0E0CMX5"/>
<feature type="compositionally biased region" description="Basic and acidic residues" evidence="1">
    <location>
        <begin position="265"/>
        <end position="289"/>
    </location>
</feature>
<dbReference type="eggNOG" id="KOG2089">
    <property type="taxonomic scope" value="Eukaryota"/>
</dbReference>
<dbReference type="PANTHER" id="PTHR48191:SF2">
    <property type="entry name" value="PROTEIN HHL1, CHLOROPLASTIC"/>
    <property type="match status" value="1"/>
</dbReference>
<evidence type="ECO:0000313" key="4">
    <source>
        <dbReference type="Proteomes" id="UP000008021"/>
    </source>
</evidence>
<protein>
    <recommendedName>
        <fullName evidence="2">F-box domain-containing protein</fullName>
    </recommendedName>
</protein>
<dbReference type="Gene3D" id="1.20.1280.50">
    <property type="match status" value="1"/>
</dbReference>
<feature type="compositionally biased region" description="Low complexity" evidence="1">
    <location>
        <begin position="8"/>
        <end position="27"/>
    </location>
</feature>
<dbReference type="STRING" id="40149.A0A0E0CMX5"/>
<feature type="domain" description="F-box" evidence="2">
    <location>
        <begin position="493"/>
        <end position="533"/>
    </location>
</feature>
<reference evidence="3" key="1">
    <citation type="submission" date="2015-04" db="UniProtKB">
        <authorList>
            <consortium name="EnsemblPlants"/>
        </authorList>
    </citation>
    <scope>IDENTIFICATION</scope>
</reference>
<dbReference type="EnsemblPlants" id="OMERI02G22510.1">
    <property type="protein sequence ID" value="OMERI02G22510.1"/>
    <property type="gene ID" value="OMERI02G22510"/>
</dbReference>
<feature type="compositionally biased region" description="Basic residues" evidence="1">
    <location>
        <begin position="242"/>
        <end position="253"/>
    </location>
</feature>
<feature type="compositionally biased region" description="Basic and acidic residues" evidence="1">
    <location>
        <begin position="383"/>
        <end position="405"/>
    </location>
</feature>
<dbReference type="HOGENOM" id="CLU_015723_0_0_1"/>
<name>A0A0E0CMX5_9ORYZ</name>
<feature type="region of interest" description="Disordered" evidence="1">
    <location>
        <begin position="1"/>
        <end position="35"/>
    </location>
</feature>
<dbReference type="InterPro" id="IPR036047">
    <property type="entry name" value="F-box-like_dom_sf"/>
</dbReference>
<proteinExistence type="predicted"/>
<evidence type="ECO:0000259" key="2">
    <source>
        <dbReference type="SMART" id="SM00256"/>
    </source>
</evidence>
<keyword evidence="4" id="KW-1185">Reference proteome</keyword>
<dbReference type="InterPro" id="IPR045388">
    <property type="entry name" value="HHL1-like"/>
</dbReference>
<dbReference type="Gramene" id="OMERI02G22510.1">
    <property type="protein sequence ID" value="OMERI02G22510.1"/>
    <property type="gene ID" value="OMERI02G22510"/>
</dbReference>
<dbReference type="SUPFAM" id="SSF81383">
    <property type="entry name" value="F-box domain"/>
    <property type="match status" value="1"/>
</dbReference>
<feature type="region of interest" description="Disordered" evidence="1">
    <location>
        <begin position="227"/>
        <end position="289"/>
    </location>
</feature>
<dbReference type="SMART" id="SM00256">
    <property type="entry name" value="FBOX"/>
    <property type="match status" value="1"/>
</dbReference>